<comment type="caution">
    <text evidence="1">The sequence shown here is derived from an EMBL/GenBank/DDBJ whole genome shotgun (WGS) entry which is preliminary data.</text>
</comment>
<evidence type="ECO:0008006" key="3">
    <source>
        <dbReference type="Google" id="ProtNLM"/>
    </source>
</evidence>
<keyword evidence="2" id="KW-1185">Reference proteome</keyword>
<sequence length="525" mass="61127">MDSPLNGEVKCWCAEFSKEREFETKKKGHGTEILEDGYLLLYCGVPRTERARAGVAFLVHKDNTTNIKEWTFVSERIMAVEVLEAGILISVVVVYGPNEDENQQTKDEFHELLQRTLDGARVVSQQLMPYVRDCRVRRGPEINSDHFLLQMDLALDTAFFTDKKRRKTVRTQRIKTFKLKDPENRKLYEEAVSQKAANFLSDDSDDLEGAWNTFKTVVLSAAEEICGTATTGQHKKCTRWWTEEVKFHVKEKKRLWKLYLQRKTIRAYAAYKEKRNETKVIVLLAKAKSWEEFGKFMNESYHDNKKLFYKVLKNMRKLKDCPIKFVKSKAGLLLTDTEDIMRRWKEYFQELLDCGSADLHADEETEPQVEGDNGPDITIEELLTAINKECKPYTKKYVIGNWKMRQVCISELAFADDVALIASRADYLQHNLNQWEEEMKKRNMIISTTKTKSMIISRSPAQHMIQLSGIPGIVVCWVFNMMRYKITSIHWHLPACAPPRYRGDSVAFTFYLPDYLRSTSLRLAR</sequence>
<evidence type="ECO:0000313" key="2">
    <source>
        <dbReference type="Proteomes" id="UP000466442"/>
    </source>
</evidence>
<dbReference type="OrthoDB" id="6782199at2759"/>
<dbReference type="InterPro" id="IPR036691">
    <property type="entry name" value="Endo/exonu/phosph_ase_sf"/>
</dbReference>
<dbReference type="EMBL" id="WIXP02000011">
    <property type="protein sequence ID" value="KAF6203343.1"/>
    <property type="molecule type" value="Genomic_DNA"/>
</dbReference>
<dbReference type="Gene3D" id="3.60.10.10">
    <property type="entry name" value="Endonuclease/exonuclease/phosphatase"/>
    <property type="match status" value="1"/>
</dbReference>
<reference evidence="1" key="1">
    <citation type="journal article" date="2021" name="Mol. Ecol. Resour.">
        <title>Apolygus lucorum genome provides insights into omnivorousness and mesophyll feeding.</title>
        <authorList>
            <person name="Liu Y."/>
            <person name="Liu H."/>
            <person name="Wang H."/>
            <person name="Huang T."/>
            <person name="Liu B."/>
            <person name="Yang B."/>
            <person name="Yin L."/>
            <person name="Li B."/>
            <person name="Zhang Y."/>
            <person name="Zhang S."/>
            <person name="Jiang F."/>
            <person name="Zhang X."/>
            <person name="Ren Y."/>
            <person name="Wang B."/>
            <person name="Wang S."/>
            <person name="Lu Y."/>
            <person name="Wu K."/>
            <person name="Fan W."/>
            <person name="Wang G."/>
        </authorList>
    </citation>
    <scope>NUCLEOTIDE SEQUENCE</scope>
    <source>
        <strain evidence="1">12Hb</strain>
    </source>
</reference>
<dbReference type="SUPFAM" id="SSF56219">
    <property type="entry name" value="DNase I-like"/>
    <property type="match status" value="1"/>
</dbReference>
<gene>
    <name evidence="1" type="ORF">GE061_003761</name>
</gene>
<evidence type="ECO:0000313" key="1">
    <source>
        <dbReference type="EMBL" id="KAF6203343.1"/>
    </source>
</evidence>
<name>A0A8S9X315_APOLU</name>
<organism evidence="1 2">
    <name type="scientific">Apolygus lucorum</name>
    <name type="common">Small green plant bug</name>
    <name type="synonym">Lygocoris lucorum</name>
    <dbReference type="NCBI Taxonomy" id="248454"/>
    <lineage>
        <taxon>Eukaryota</taxon>
        <taxon>Metazoa</taxon>
        <taxon>Ecdysozoa</taxon>
        <taxon>Arthropoda</taxon>
        <taxon>Hexapoda</taxon>
        <taxon>Insecta</taxon>
        <taxon>Pterygota</taxon>
        <taxon>Neoptera</taxon>
        <taxon>Paraneoptera</taxon>
        <taxon>Hemiptera</taxon>
        <taxon>Heteroptera</taxon>
        <taxon>Panheteroptera</taxon>
        <taxon>Cimicomorpha</taxon>
        <taxon>Miridae</taxon>
        <taxon>Mirini</taxon>
        <taxon>Apolygus</taxon>
    </lineage>
</organism>
<dbReference type="Proteomes" id="UP000466442">
    <property type="component" value="Unassembled WGS sequence"/>
</dbReference>
<protein>
    <recommendedName>
        <fullName evidence="3">Reverse transcriptase domain-containing protein</fullName>
    </recommendedName>
</protein>
<dbReference type="AlphaFoldDB" id="A0A8S9X315"/>
<proteinExistence type="predicted"/>
<accession>A0A8S9X315</accession>